<protein>
    <recommendedName>
        <fullName evidence="3">Luciferase-like domain-containing protein</fullName>
    </recommendedName>
</protein>
<gene>
    <name evidence="1" type="ORF">WG901_20615</name>
</gene>
<accession>A0ABU8S1I3</accession>
<evidence type="ECO:0000313" key="2">
    <source>
        <dbReference type="Proteomes" id="UP001361239"/>
    </source>
</evidence>
<name>A0ABU8S1I3_9SPHN</name>
<keyword evidence="2" id="KW-1185">Reference proteome</keyword>
<reference evidence="1 2" key="1">
    <citation type="submission" date="2024-03" db="EMBL/GenBank/DDBJ databases">
        <authorList>
            <person name="Jo J.-H."/>
        </authorList>
    </citation>
    <scope>NUCLEOTIDE SEQUENCE [LARGE SCALE GENOMIC DNA]</scope>
    <source>
        <strain evidence="1 2">PS1R-30</strain>
    </source>
</reference>
<proteinExistence type="predicted"/>
<dbReference type="Proteomes" id="UP001361239">
    <property type="component" value="Unassembled WGS sequence"/>
</dbReference>
<comment type="caution">
    <text evidence="1">The sequence shown here is derived from an EMBL/GenBank/DDBJ whole genome shotgun (WGS) entry which is preliminary data.</text>
</comment>
<evidence type="ECO:0008006" key="3">
    <source>
        <dbReference type="Google" id="ProtNLM"/>
    </source>
</evidence>
<organism evidence="1 2">
    <name type="scientific">Novosphingobium anseongense</name>
    <dbReference type="NCBI Taxonomy" id="3133436"/>
    <lineage>
        <taxon>Bacteria</taxon>
        <taxon>Pseudomonadati</taxon>
        <taxon>Pseudomonadota</taxon>
        <taxon>Alphaproteobacteria</taxon>
        <taxon>Sphingomonadales</taxon>
        <taxon>Sphingomonadaceae</taxon>
        <taxon>Novosphingobium</taxon>
    </lineage>
</organism>
<dbReference type="RefSeq" id="WP_339589008.1">
    <property type="nucleotide sequence ID" value="NZ_JBBHJZ010000005.1"/>
</dbReference>
<dbReference type="EMBL" id="JBBHJZ010000005">
    <property type="protein sequence ID" value="MEJ5979068.1"/>
    <property type="molecule type" value="Genomic_DNA"/>
</dbReference>
<sequence length="84" mass="8742">MRRAYADDIGRTSPLTICMGRLDGGALAPQDPAGVAQAIDAYGELAEAGVTWTTVGLPAPSRAAFAENVQWFGEEIVAKLPPIG</sequence>
<evidence type="ECO:0000313" key="1">
    <source>
        <dbReference type="EMBL" id="MEJ5979068.1"/>
    </source>
</evidence>